<accession>A0ACB8ED84</accession>
<sequence>MAAEASNPDPARPDAARDAAETGPTLQYSLLLEHLVGDKRGPRQARAFDPAALGGFPAPAKSDEQKMIERAMESCGFKATLACVGATGRLFAEGEKNHINNRYIGINWVSGHMMGGVPDRLIIREEKRFPGFVLGSFFGIFTAGIDTNA</sequence>
<reference evidence="1" key="1">
    <citation type="submission" date="2021-08" db="EMBL/GenBank/DDBJ databases">
        <title>The first chromosome-level gecko genome reveals the dynamic sex chromosomes of Neotropical dwarf geckos (Sphaerodactylidae: Sphaerodactylus).</title>
        <authorList>
            <person name="Pinto B.J."/>
            <person name="Keating S.E."/>
            <person name="Gamble T."/>
        </authorList>
    </citation>
    <scope>NUCLEOTIDE SEQUENCE</scope>
    <source>
        <strain evidence="1">TG3544</strain>
    </source>
</reference>
<organism evidence="1 2">
    <name type="scientific">Sphaerodactylus townsendi</name>
    <dbReference type="NCBI Taxonomy" id="933632"/>
    <lineage>
        <taxon>Eukaryota</taxon>
        <taxon>Metazoa</taxon>
        <taxon>Chordata</taxon>
        <taxon>Craniata</taxon>
        <taxon>Vertebrata</taxon>
        <taxon>Euteleostomi</taxon>
        <taxon>Lepidosauria</taxon>
        <taxon>Squamata</taxon>
        <taxon>Bifurcata</taxon>
        <taxon>Gekkota</taxon>
        <taxon>Sphaerodactylidae</taxon>
        <taxon>Sphaerodactylus</taxon>
    </lineage>
</organism>
<dbReference type="Proteomes" id="UP000827872">
    <property type="component" value="Linkage Group LG16"/>
</dbReference>
<keyword evidence="2" id="KW-1185">Reference proteome</keyword>
<dbReference type="EMBL" id="CM037629">
    <property type="protein sequence ID" value="KAH7990217.1"/>
    <property type="molecule type" value="Genomic_DNA"/>
</dbReference>
<gene>
    <name evidence="1" type="ORF">K3G42_004442</name>
</gene>
<evidence type="ECO:0000313" key="2">
    <source>
        <dbReference type="Proteomes" id="UP000827872"/>
    </source>
</evidence>
<comment type="caution">
    <text evidence="1">The sequence shown here is derived from an EMBL/GenBank/DDBJ whole genome shotgun (WGS) entry which is preliminary data.</text>
</comment>
<name>A0ACB8ED84_9SAUR</name>
<evidence type="ECO:0000313" key="1">
    <source>
        <dbReference type="EMBL" id="KAH7990217.1"/>
    </source>
</evidence>
<protein>
    <submittedName>
        <fullName evidence="1">Uncharacterized protein</fullName>
    </submittedName>
</protein>
<proteinExistence type="predicted"/>